<dbReference type="AlphaFoldDB" id="A0A178ZAW2"/>
<sequence>MQALRPALLLGRGARRAFTTVTPKTRTTTAATQQHQQLAARYGLLSNIRRASQHDHHGPHKEYFQTPGQMPVPDSTPYTHNQPYMPKIQAVPPPTSRSGGFSLLTSFSRSVFWALLFGALGVTAGTALITWEYLQPPFEPGSPAEQELYDEILDAMELHPLVDSLRQANWIEENYYAAQGGGLDNRGLHLVAETLQGTQGVTMKTFKHPTQEFTIMVCFLGFGVEGWPDTIHGGMTTTLVEEGVQRQIHNFYKKYGGQDQQTISIDFKRPMRPGEIYAVIVPPAQLESNPAPGTMHLQMTPMVLRIEAPPRITPELLTIELQSIDELHALANVQVRLVQSGGDGGMAELEDDGASKKID</sequence>
<proteinExistence type="predicted"/>
<reference evidence="1 2" key="1">
    <citation type="submission" date="2016-04" db="EMBL/GenBank/DDBJ databases">
        <title>Draft genome of Fonsecaea erecta CBS 125763.</title>
        <authorList>
            <person name="Weiss V.A."/>
            <person name="Vicente V.A."/>
            <person name="Raittz R.T."/>
            <person name="Moreno L.F."/>
            <person name="De Souza E.M."/>
            <person name="Pedrosa F.O."/>
            <person name="Steffens M.B."/>
            <person name="Faoro H."/>
            <person name="Tadra-Sfeir M.Z."/>
            <person name="Najafzadeh M.J."/>
            <person name="Felipe M.S."/>
            <person name="Teixeira M."/>
            <person name="Sun J."/>
            <person name="Xi L."/>
            <person name="Gomes R."/>
            <person name="De Azevedo C.M."/>
            <person name="Salgado C.G."/>
            <person name="Da Silva M.B."/>
            <person name="Nascimento M.F."/>
            <person name="Queiroz-Telles F."/>
            <person name="Attili D.S."/>
            <person name="Gorbushina A."/>
        </authorList>
    </citation>
    <scope>NUCLEOTIDE SEQUENCE [LARGE SCALE GENOMIC DNA]</scope>
    <source>
        <strain evidence="1 2">CBS 125763</strain>
    </source>
</reference>
<organism evidence="1 2">
    <name type="scientific">Fonsecaea erecta</name>
    <dbReference type="NCBI Taxonomy" id="1367422"/>
    <lineage>
        <taxon>Eukaryota</taxon>
        <taxon>Fungi</taxon>
        <taxon>Dikarya</taxon>
        <taxon>Ascomycota</taxon>
        <taxon>Pezizomycotina</taxon>
        <taxon>Eurotiomycetes</taxon>
        <taxon>Chaetothyriomycetidae</taxon>
        <taxon>Chaetothyriales</taxon>
        <taxon>Herpotrichiellaceae</taxon>
        <taxon>Fonsecaea</taxon>
    </lineage>
</organism>
<evidence type="ECO:0000313" key="1">
    <source>
        <dbReference type="EMBL" id="OAP56920.1"/>
    </source>
</evidence>
<dbReference type="PANTHER" id="PTHR47260">
    <property type="entry name" value="UPF0644 PROTEIN PB2B4.06"/>
    <property type="match status" value="1"/>
</dbReference>
<evidence type="ECO:0008006" key="3">
    <source>
        <dbReference type="Google" id="ProtNLM"/>
    </source>
</evidence>
<dbReference type="RefSeq" id="XP_018690287.1">
    <property type="nucleotide sequence ID" value="XM_018840540.1"/>
</dbReference>
<evidence type="ECO:0000313" key="2">
    <source>
        <dbReference type="Proteomes" id="UP000078343"/>
    </source>
</evidence>
<keyword evidence="2" id="KW-1185">Reference proteome</keyword>
<comment type="caution">
    <text evidence="1">The sequence shown here is derived from an EMBL/GenBank/DDBJ whole genome shotgun (WGS) entry which is preliminary data.</text>
</comment>
<accession>A0A178ZAW2</accession>
<gene>
    <name evidence="1" type="ORF">AYL99_09032</name>
</gene>
<dbReference type="SUPFAM" id="SSF54637">
    <property type="entry name" value="Thioesterase/thiol ester dehydrase-isomerase"/>
    <property type="match status" value="1"/>
</dbReference>
<dbReference type="InterPro" id="IPR029069">
    <property type="entry name" value="HotDog_dom_sf"/>
</dbReference>
<dbReference type="GeneID" id="30013200"/>
<dbReference type="OrthoDB" id="506431at2759"/>
<dbReference type="PANTHER" id="PTHR47260:SF1">
    <property type="entry name" value="UPF0644 PROTEIN PB2B4.06"/>
    <property type="match status" value="1"/>
</dbReference>
<dbReference type="InterPro" id="IPR052061">
    <property type="entry name" value="PTE-AB_protein"/>
</dbReference>
<dbReference type="Proteomes" id="UP000078343">
    <property type="component" value="Unassembled WGS sequence"/>
</dbReference>
<name>A0A178ZAW2_9EURO</name>
<dbReference type="Gene3D" id="3.10.129.10">
    <property type="entry name" value="Hotdog Thioesterase"/>
    <property type="match status" value="1"/>
</dbReference>
<dbReference type="EMBL" id="LVYI01000008">
    <property type="protein sequence ID" value="OAP56920.1"/>
    <property type="molecule type" value="Genomic_DNA"/>
</dbReference>
<protein>
    <recommendedName>
        <fullName evidence="3">Thioesterase domain-containing protein</fullName>
    </recommendedName>
</protein>